<dbReference type="InterPro" id="IPR052916">
    <property type="entry name" value="Type-I_RE_MTase_Subunit"/>
</dbReference>
<dbReference type="Pfam" id="PF13588">
    <property type="entry name" value="HSDR_N_2"/>
    <property type="match status" value="1"/>
</dbReference>
<evidence type="ECO:0000259" key="1">
    <source>
        <dbReference type="Pfam" id="PF02384"/>
    </source>
</evidence>
<dbReference type="InterPro" id="IPR029063">
    <property type="entry name" value="SAM-dependent_MTases_sf"/>
</dbReference>
<comment type="caution">
    <text evidence="3">The sequence shown here is derived from an EMBL/GenBank/DDBJ whole genome shotgun (WGS) entry which is preliminary data.</text>
</comment>
<feature type="domain" description="Type I restriction enzyme R protein N-terminal" evidence="2">
    <location>
        <begin position="62"/>
        <end position="136"/>
    </location>
</feature>
<dbReference type="Proteomes" id="UP000252085">
    <property type="component" value="Unassembled WGS sequence"/>
</dbReference>
<dbReference type="Pfam" id="PF02384">
    <property type="entry name" value="N6_Mtase"/>
    <property type="match status" value="1"/>
</dbReference>
<evidence type="ECO:0000313" key="3">
    <source>
        <dbReference type="EMBL" id="RCJ33698.1"/>
    </source>
</evidence>
<evidence type="ECO:0000259" key="2">
    <source>
        <dbReference type="Pfam" id="PF13588"/>
    </source>
</evidence>
<dbReference type="EMBL" id="LXQE01000159">
    <property type="protein sequence ID" value="RCJ33698.1"/>
    <property type="molecule type" value="Genomic_DNA"/>
</dbReference>
<sequence length="1120" mass="129829">MQLEFKKAIEKYIKDKDPNGDVVIRIAPSRDWKTGEVHYNWQNLGKGRDCGLWDDASENGAEELVRAYLLVRLTKELGYPLDKSITLEKPYSIGHQSRKAAYLDICVGDRRDPIQEKSFMLVECKSPEKYEQEYTDAIKNQLFLLAPQEQISNNRPVRYLGYYTIRWVNGEIREEVELIDFEQYQNWDAWDTASQPPASRFIPASYGIAFTSVYVNKPFDQLQLGESLLDDTKYRDFFQRLQKDLHNKLWGGSTEYNYVFKNLSRLLLAKIYDEFTTPDSNTDPPRYTYRFQVYQKNDPNTQKKVNESPQEIFERINQLVKDSAELIGYSEEEKRNYGIEVDYVDANKVAYVVNQLEGISVVNNIHARTGDILGDFFEGIISEGFKQDRGTFFTHKNIVYFVLYGLCLDDLVKQLTTHPVDPRTPYLCDPACGSGTFLVEGMKFVTKHLPKTKIGQPLKVQREIDSWSNDSFPHLWAGHCVYGIDANPDLALSAKVNMVLHLDGNLNIFKSDALKPFFDFERTHLERNGRNLLLASQKDEPAPYPYEVNEQFDVIMSNPPFSIPLDPETKKAHRGRFFFAETRNSEVLFLERYYQLLKPNGRMGVVLPESIFDTAENLSIRLFLYRHFEIWGIVSQPYLAFNPFTSTKTCLLFARKKTRDEEIAFDIKWKEAAAQYKKLRNHPLIQWAIDNKKLHTKLMNFCANLDYNYQPHQNLLYPNILNIKNDLIDTVCNHALPKRWDTEEISEWLKSINNLFEKIDNHFAEAPFEHIRIASQKWQYQNFQMLTQVSNFASSVNARFTPDEGYFTPDCFSTDVYDRIAEAAKAMDTSGKRKTTKNQTAWAKLFKAVYKYFDKFVTFDLSNDPDARQVVKQFLKSLLAQNDENLSLIALIDKYLDDIESVGEINDVFGKFPGKEKPEPFAYANAWWVFGEVMEDTAFRYGVFLAEAEEIGYKRGKGNRYQPRRNDLFRCDDPNDLLNTIHPDDTDTILGCLREHIRKKKAYKQPTIVGGFVTESLNIARQLSLRPDPKYRFFWDIQHGISLPEATAPQMRLCDCLLPYAPRMIAKGELNEERKILELADIEGRTSIILVDEEGNERKVIEVGSTKLDLADCDLAITRL</sequence>
<dbReference type="InterPro" id="IPR029464">
    <property type="entry name" value="HSDR_N"/>
</dbReference>
<protein>
    <submittedName>
        <fullName evidence="3">Uncharacterized protein</fullName>
    </submittedName>
</protein>
<dbReference type="PRINTS" id="PR00507">
    <property type="entry name" value="N12N6MTFRASE"/>
</dbReference>
<feature type="domain" description="DNA methylase adenine-specific" evidence="1">
    <location>
        <begin position="370"/>
        <end position="667"/>
    </location>
</feature>
<evidence type="ECO:0000313" key="4">
    <source>
        <dbReference type="Proteomes" id="UP000252085"/>
    </source>
</evidence>
<dbReference type="SUPFAM" id="SSF53335">
    <property type="entry name" value="S-adenosyl-L-methionine-dependent methyltransferases"/>
    <property type="match status" value="1"/>
</dbReference>
<dbReference type="InterPro" id="IPR003356">
    <property type="entry name" value="DNA_methylase_A-5"/>
</dbReference>
<name>A0A367RAZ9_NOSPU</name>
<dbReference type="PANTHER" id="PTHR42998">
    <property type="entry name" value="TYPE I RESTRICTION ENZYME HINDVIIP M PROTEIN-RELATED"/>
    <property type="match status" value="1"/>
</dbReference>
<dbReference type="PANTHER" id="PTHR42998:SF1">
    <property type="entry name" value="TYPE I RESTRICTION ENZYME HINDI METHYLASE SUBUNIT"/>
    <property type="match status" value="1"/>
</dbReference>
<dbReference type="GO" id="GO:0008170">
    <property type="term" value="F:N-methyltransferase activity"/>
    <property type="evidence" value="ECO:0007669"/>
    <property type="project" value="InterPro"/>
</dbReference>
<organism evidence="3 4">
    <name type="scientific">Nostoc punctiforme NIES-2108</name>
    <dbReference type="NCBI Taxonomy" id="1356359"/>
    <lineage>
        <taxon>Bacteria</taxon>
        <taxon>Bacillati</taxon>
        <taxon>Cyanobacteriota</taxon>
        <taxon>Cyanophyceae</taxon>
        <taxon>Nostocales</taxon>
        <taxon>Nostocaceae</taxon>
        <taxon>Nostoc</taxon>
    </lineage>
</organism>
<reference evidence="4" key="1">
    <citation type="submission" date="2016-04" db="EMBL/GenBank/DDBJ databases">
        <authorList>
            <person name="Tabuchi Yagui T.R."/>
        </authorList>
    </citation>
    <scope>NUCLEOTIDE SEQUENCE [LARGE SCALE GENOMIC DNA]</scope>
</reference>
<dbReference type="GO" id="GO:0003677">
    <property type="term" value="F:DNA binding"/>
    <property type="evidence" value="ECO:0007669"/>
    <property type="project" value="InterPro"/>
</dbReference>
<gene>
    <name evidence="3" type="ORF">A6769_25040</name>
</gene>
<proteinExistence type="predicted"/>
<dbReference type="CDD" id="cd02440">
    <property type="entry name" value="AdoMet_MTases"/>
    <property type="match status" value="1"/>
</dbReference>
<dbReference type="Gene3D" id="3.40.50.150">
    <property type="entry name" value="Vaccinia Virus protein VP39"/>
    <property type="match status" value="1"/>
</dbReference>
<dbReference type="AlphaFoldDB" id="A0A367RAZ9"/>
<accession>A0A367RAZ9</accession>